<dbReference type="SUPFAM" id="SSF89372">
    <property type="entry name" value="Fucose-specific lectin"/>
    <property type="match status" value="1"/>
</dbReference>
<protein>
    <recommendedName>
        <fullName evidence="3">Photosynthesis system II assembly factor Ycf48/Hcf136-like domain-containing protein</fullName>
    </recommendedName>
</protein>
<dbReference type="RefSeq" id="WP_126578540.1">
    <property type="nucleotide sequence ID" value="NZ_BIFR01000001.1"/>
</dbReference>
<comment type="caution">
    <text evidence="1">The sequence shown here is derived from an EMBL/GenBank/DDBJ whole genome shotgun (WGS) entry which is preliminary data.</text>
</comment>
<gene>
    <name evidence="1" type="ORF">KTT_08440</name>
</gene>
<dbReference type="EMBL" id="BIFR01000001">
    <property type="protein sequence ID" value="GCE10985.1"/>
    <property type="molecule type" value="Genomic_DNA"/>
</dbReference>
<proteinExistence type="predicted"/>
<evidence type="ECO:0008006" key="3">
    <source>
        <dbReference type="Google" id="ProtNLM"/>
    </source>
</evidence>
<organism evidence="1 2">
    <name type="scientific">Tengunoibacter tsumagoiensis</name>
    <dbReference type="NCBI Taxonomy" id="2014871"/>
    <lineage>
        <taxon>Bacteria</taxon>
        <taxon>Bacillati</taxon>
        <taxon>Chloroflexota</taxon>
        <taxon>Ktedonobacteria</taxon>
        <taxon>Ktedonobacterales</taxon>
        <taxon>Dictyobacteraceae</taxon>
        <taxon>Tengunoibacter</taxon>
    </lineage>
</organism>
<accession>A0A401ZVQ5</accession>
<reference evidence="2" key="1">
    <citation type="submission" date="2018-12" db="EMBL/GenBank/DDBJ databases">
        <title>Tengunoibacter tsumagoiensis gen. nov., sp. nov., Dictyobacter kobayashii sp. nov., D. alpinus sp. nov., and D. joshuensis sp. nov. and description of Dictyobacteraceae fam. nov. within the order Ktedonobacterales isolated from Tengu-no-mugimeshi.</title>
        <authorList>
            <person name="Wang C.M."/>
            <person name="Zheng Y."/>
            <person name="Sakai Y."/>
            <person name="Toyoda A."/>
            <person name="Minakuchi Y."/>
            <person name="Abe K."/>
            <person name="Yokota A."/>
            <person name="Yabe S."/>
        </authorList>
    </citation>
    <scope>NUCLEOTIDE SEQUENCE [LARGE SCALE GENOMIC DNA]</scope>
    <source>
        <strain evidence="2">Uno3</strain>
    </source>
</reference>
<dbReference type="AlphaFoldDB" id="A0A401ZVQ5"/>
<name>A0A401ZVQ5_9CHLR</name>
<evidence type="ECO:0000313" key="1">
    <source>
        <dbReference type="EMBL" id="GCE10985.1"/>
    </source>
</evidence>
<dbReference type="Proteomes" id="UP000287352">
    <property type="component" value="Unassembled WGS sequence"/>
</dbReference>
<keyword evidence="2" id="KW-1185">Reference proteome</keyword>
<evidence type="ECO:0000313" key="2">
    <source>
        <dbReference type="Proteomes" id="UP000287352"/>
    </source>
</evidence>
<dbReference type="OrthoDB" id="166558at2"/>
<sequence>MTNMNNSYKAWKKLLRIPGLLVMAQVLFLIQPASAAGVINPGWHIVSSANGAGNDQLLGVSAIATNDIWAVGNANNQPLIEHWDGSSWTIVPASDLWTYGSLAAVAAIDPANVWAVGRDGGGSVALLAHWDGTSWKQSRVSFTGNLFAITALAWNDIWAVGRDDDFATLIIHWDGTNWSRVASPSPGSVGSYLFGIAAHSASDIWAVGEDVKEDHLEYTLVEHWDGVSWNTVSDNQQNGSPVLNAVTTFPSGKAIVVGTYGPNSGYNDRVYAQLWNGAQWNTQPIPSPTSGVSALMGIVAPGENDAWAVGTNASLFRHPGAVVPLIEHWNGAGWRRMSGPRPGVMVALNAISLIPDSGQLVAVGSYQTTYNAPLQTIVEMYY</sequence>